<protein>
    <submittedName>
        <fullName evidence="7">Sigma-54-dependent Fis family transcriptional regulator</fullName>
    </submittedName>
</protein>
<evidence type="ECO:0000313" key="8">
    <source>
        <dbReference type="Proteomes" id="UP001197028"/>
    </source>
</evidence>
<dbReference type="SMART" id="SM00382">
    <property type="entry name" value="AAA"/>
    <property type="match status" value="1"/>
</dbReference>
<gene>
    <name evidence="7" type="ORF">HJG40_09280</name>
</gene>
<dbReference type="Gene3D" id="1.10.10.60">
    <property type="entry name" value="Homeodomain-like"/>
    <property type="match status" value="1"/>
</dbReference>
<dbReference type="InterPro" id="IPR025944">
    <property type="entry name" value="Sigma_54_int_dom_CS"/>
</dbReference>
<evidence type="ECO:0000256" key="1">
    <source>
        <dbReference type="ARBA" id="ARBA00022741"/>
    </source>
</evidence>
<dbReference type="InterPro" id="IPR002197">
    <property type="entry name" value="HTH_Fis"/>
</dbReference>
<dbReference type="CDD" id="cd00009">
    <property type="entry name" value="AAA"/>
    <property type="match status" value="1"/>
</dbReference>
<dbReference type="RefSeq" id="WP_215863918.1">
    <property type="nucleotide sequence ID" value="NZ_JABELD010000066.1"/>
</dbReference>
<keyword evidence="2" id="KW-0067">ATP-binding</keyword>
<dbReference type="Pfam" id="PF00158">
    <property type="entry name" value="Sigma54_activat"/>
    <property type="match status" value="1"/>
</dbReference>
<dbReference type="Proteomes" id="UP001197028">
    <property type="component" value="Unassembled WGS sequence"/>
</dbReference>
<dbReference type="InterPro" id="IPR009057">
    <property type="entry name" value="Homeodomain-like_sf"/>
</dbReference>
<keyword evidence="1" id="KW-0547">Nucleotide-binding</keyword>
<name>A0ABS5ZQR5_9PROT</name>
<dbReference type="PRINTS" id="PR01590">
    <property type="entry name" value="HTHFIS"/>
</dbReference>
<dbReference type="InterPro" id="IPR025943">
    <property type="entry name" value="Sigma_54_int_dom_ATP-bd_2"/>
</dbReference>
<dbReference type="PROSITE" id="PS50045">
    <property type="entry name" value="SIGMA54_INTERACT_4"/>
    <property type="match status" value="1"/>
</dbReference>
<proteinExistence type="predicted"/>
<evidence type="ECO:0000313" key="7">
    <source>
        <dbReference type="EMBL" id="MBU2738970.1"/>
    </source>
</evidence>
<dbReference type="EMBL" id="JABELD010000066">
    <property type="protein sequence ID" value="MBU2738970.1"/>
    <property type="molecule type" value="Genomic_DNA"/>
</dbReference>
<dbReference type="SUPFAM" id="SSF52540">
    <property type="entry name" value="P-loop containing nucleoside triphosphate hydrolases"/>
    <property type="match status" value="1"/>
</dbReference>
<reference evidence="7 8" key="1">
    <citation type="journal article" date="2021" name="ISME J.">
        <title>Genomic evolution of the class Acidithiobacillia: deep-branching Proteobacteria living in extreme acidic conditions.</title>
        <authorList>
            <person name="Moya-Beltran A."/>
            <person name="Beard S."/>
            <person name="Rojas-Villalobos C."/>
            <person name="Issotta F."/>
            <person name="Gallardo Y."/>
            <person name="Ulloa R."/>
            <person name="Giaveno A."/>
            <person name="Degli Esposti M."/>
            <person name="Johnson D.B."/>
            <person name="Quatrini R."/>
        </authorList>
    </citation>
    <scope>NUCLEOTIDE SEQUENCE [LARGE SCALE GENOMIC DNA]</scope>
    <source>
        <strain evidence="7 8">ATCC 19703</strain>
    </source>
</reference>
<dbReference type="SUPFAM" id="SSF46689">
    <property type="entry name" value="Homeodomain-like"/>
    <property type="match status" value="1"/>
</dbReference>
<feature type="domain" description="Sigma-54 factor interaction" evidence="6">
    <location>
        <begin position="149"/>
        <end position="383"/>
    </location>
</feature>
<dbReference type="PROSITE" id="PS00688">
    <property type="entry name" value="SIGMA54_INTERACT_3"/>
    <property type="match status" value="1"/>
</dbReference>
<organism evidence="7 8">
    <name type="scientific">Acidithiobacillus concretivorus</name>
    <dbReference type="NCBI Taxonomy" id="3063952"/>
    <lineage>
        <taxon>Bacteria</taxon>
        <taxon>Pseudomonadati</taxon>
        <taxon>Pseudomonadota</taxon>
        <taxon>Acidithiobacillia</taxon>
        <taxon>Acidithiobacillales</taxon>
        <taxon>Acidithiobacillaceae</taxon>
        <taxon>Acidithiobacillus</taxon>
    </lineage>
</organism>
<evidence type="ECO:0000256" key="2">
    <source>
        <dbReference type="ARBA" id="ARBA00022840"/>
    </source>
</evidence>
<dbReference type="PANTHER" id="PTHR32071">
    <property type="entry name" value="TRANSCRIPTIONAL REGULATORY PROTEIN"/>
    <property type="match status" value="1"/>
</dbReference>
<evidence type="ECO:0000256" key="3">
    <source>
        <dbReference type="ARBA" id="ARBA00023015"/>
    </source>
</evidence>
<evidence type="ECO:0000256" key="4">
    <source>
        <dbReference type="ARBA" id="ARBA00023125"/>
    </source>
</evidence>
<evidence type="ECO:0000259" key="6">
    <source>
        <dbReference type="PROSITE" id="PS50045"/>
    </source>
</evidence>
<dbReference type="PANTHER" id="PTHR32071:SF81">
    <property type="entry name" value="PROPIONATE CATABOLISM OPERON REGULATORY PROTEIN"/>
    <property type="match status" value="1"/>
</dbReference>
<keyword evidence="5" id="KW-0804">Transcription</keyword>
<dbReference type="Pfam" id="PF02954">
    <property type="entry name" value="HTH_8"/>
    <property type="match status" value="1"/>
</dbReference>
<accession>A0ABS5ZQR5</accession>
<sequence length="464" mass="52814">MNPIQILVWEGQHDFAKRLERCLNREDSPEILRYDEEAEHPSSDAPMEAEIAFISTSALRRYDRNHLAWERIQGIPVIWVGSGDQSVYTATSVSDRVVLPAYFNCASLEAVLRHTLRSSPRFGENAQTGISVEPEKPHAELPLHKEGSFLYQAACMQQLVANSRLYGALSVSVLIRGGSGTGKEHIARMVADAHPEYRNGPFVAVNCAAIPDTLFESMFFGHIKGSFTGAVRDHTGYFRDAHKGTLYLDEIGDLPFSQQVKLLRALDDGMIHPVGSSEAIKTDFRLVTATNRPLNRMIQEGTFRLDFYHRIAVVELYVPTLQERGPEEKHLLFNAAMRQSLNLYAQEVCELPDLPLWLKEWVFSYSFPGNVRELYNKAARMAAYYLGHHRFEQAECLHLLCTEAMECETPEQDELPDFSSRTEERSQVLQALEKNQWRRSETADALGWSRKTLWLKMKKYGLSD</sequence>
<dbReference type="InterPro" id="IPR002078">
    <property type="entry name" value="Sigma_54_int"/>
</dbReference>
<dbReference type="InterPro" id="IPR027417">
    <property type="entry name" value="P-loop_NTPase"/>
</dbReference>
<comment type="caution">
    <text evidence="7">The sequence shown here is derived from an EMBL/GenBank/DDBJ whole genome shotgun (WGS) entry which is preliminary data.</text>
</comment>
<dbReference type="InterPro" id="IPR003593">
    <property type="entry name" value="AAA+_ATPase"/>
</dbReference>
<dbReference type="Gene3D" id="3.40.50.300">
    <property type="entry name" value="P-loop containing nucleotide triphosphate hydrolases"/>
    <property type="match status" value="1"/>
</dbReference>
<dbReference type="PROSITE" id="PS00676">
    <property type="entry name" value="SIGMA54_INTERACT_2"/>
    <property type="match status" value="1"/>
</dbReference>
<keyword evidence="4" id="KW-0238">DNA-binding</keyword>
<evidence type="ECO:0000256" key="5">
    <source>
        <dbReference type="ARBA" id="ARBA00023163"/>
    </source>
</evidence>
<keyword evidence="8" id="KW-1185">Reference proteome</keyword>
<keyword evidence="3" id="KW-0805">Transcription regulation</keyword>